<evidence type="ECO:0000259" key="1">
    <source>
        <dbReference type="Pfam" id="PF01370"/>
    </source>
</evidence>
<dbReference type="eggNOG" id="COG0451">
    <property type="taxonomic scope" value="Bacteria"/>
</dbReference>
<dbReference type="STRING" id="1347342.BN863_31920"/>
<dbReference type="AlphaFoldDB" id="T2KS23"/>
<proteinExistence type="predicted"/>
<dbReference type="PANTHER" id="PTHR48079:SF6">
    <property type="entry name" value="NAD(P)-BINDING DOMAIN-CONTAINING PROTEIN-RELATED"/>
    <property type="match status" value="1"/>
</dbReference>
<sequence>MILVTGGTGLVGAHLLYKLASNNEKIRAIYRSEQKLDVVKTVFSYYTNEIDSLYNRIDWVKADLLNIPDLTVTFKDISQVYHCAALVSFDPNDYVSLKRTNTHGTANIVNLCLSHNVKKLCYISSIATLGESLTDAPINENTFWNPEEDHNVYAITKYGAEMEVWRGTQEGLDAVIVNPGVILGGGIWNQGTGDLFRRVNKGTKYYTNGITGFIAVEDVVNIMTLLMATETKNERYILVSEHWSFKQLLQTIAKHLDVKVPQKQVQPWQAELAWRLDWLRNKLTGKKRVLSKQLAQTINFKSTYSNAKIATLLDYKWTPLEECIKNTSYQFKNKK</sequence>
<feature type="domain" description="NAD-dependent epimerase/dehydratase" evidence="1">
    <location>
        <begin position="2"/>
        <end position="236"/>
    </location>
</feature>
<dbReference type="Gene3D" id="3.40.50.720">
    <property type="entry name" value="NAD(P)-binding Rossmann-like Domain"/>
    <property type="match status" value="1"/>
</dbReference>
<dbReference type="SUPFAM" id="SSF51735">
    <property type="entry name" value="NAD(P)-binding Rossmann-fold domains"/>
    <property type="match status" value="1"/>
</dbReference>
<dbReference type="PATRIC" id="fig|1347342.6.peg.3220"/>
<keyword evidence="3" id="KW-1185">Reference proteome</keyword>
<dbReference type="PANTHER" id="PTHR48079">
    <property type="entry name" value="PROTEIN YEEZ"/>
    <property type="match status" value="1"/>
</dbReference>
<protein>
    <submittedName>
        <fullName evidence="2">NAD-dependent epimerase/dehydratase</fullName>
    </submittedName>
</protein>
<reference evidence="2 3" key="1">
    <citation type="journal article" date="2013" name="Appl. Environ. Microbiol.">
        <title>The genome of the alga-associated marine flavobacterium Formosa agariphila KMM 3901T reveals a broad potential for degradation of algal polysaccharides.</title>
        <authorList>
            <person name="Mann A.J."/>
            <person name="Hahnke R.L."/>
            <person name="Huang S."/>
            <person name="Werner J."/>
            <person name="Xing P."/>
            <person name="Barbeyron T."/>
            <person name="Huettel B."/>
            <person name="Stueber K."/>
            <person name="Reinhardt R."/>
            <person name="Harder J."/>
            <person name="Gloeckner F.O."/>
            <person name="Amann R.I."/>
            <person name="Teeling H."/>
        </authorList>
    </citation>
    <scope>NUCLEOTIDE SEQUENCE [LARGE SCALE GENOMIC DNA]</scope>
    <source>
        <strain evidence="3">DSM 15362 / KCTC 12365 / LMG 23005 / KMM 3901</strain>
    </source>
</reference>
<dbReference type="RefSeq" id="WP_038532255.1">
    <property type="nucleotide sequence ID" value="NZ_HG315671.1"/>
</dbReference>
<dbReference type="InterPro" id="IPR001509">
    <property type="entry name" value="Epimerase_deHydtase"/>
</dbReference>
<name>T2KS23_FORAG</name>
<dbReference type="InterPro" id="IPR036291">
    <property type="entry name" value="NAD(P)-bd_dom_sf"/>
</dbReference>
<organism evidence="2 3">
    <name type="scientific">Formosa agariphila (strain DSM 15362 / KCTC 12365 / LMG 23005 / KMM 3901 / M-2Alg 35-1)</name>
    <dbReference type="NCBI Taxonomy" id="1347342"/>
    <lineage>
        <taxon>Bacteria</taxon>
        <taxon>Pseudomonadati</taxon>
        <taxon>Bacteroidota</taxon>
        <taxon>Flavobacteriia</taxon>
        <taxon>Flavobacteriales</taxon>
        <taxon>Flavobacteriaceae</taxon>
        <taxon>Formosa</taxon>
    </lineage>
</organism>
<dbReference type="Pfam" id="PF01370">
    <property type="entry name" value="Epimerase"/>
    <property type="match status" value="1"/>
</dbReference>
<dbReference type="GO" id="GO:0004029">
    <property type="term" value="F:aldehyde dehydrogenase (NAD+) activity"/>
    <property type="evidence" value="ECO:0007669"/>
    <property type="project" value="TreeGrafter"/>
</dbReference>
<dbReference type="HOGENOM" id="CLU_007383_6_0_10"/>
<dbReference type="OrthoDB" id="596910at2"/>
<gene>
    <name evidence="2" type="ORF">BN863_31920</name>
</gene>
<evidence type="ECO:0000313" key="3">
    <source>
        <dbReference type="Proteomes" id="UP000016160"/>
    </source>
</evidence>
<dbReference type="InterPro" id="IPR051783">
    <property type="entry name" value="NAD(P)-dependent_oxidoreduct"/>
</dbReference>
<evidence type="ECO:0000313" key="2">
    <source>
        <dbReference type="EMBL" id="CDF80904.1"/>
    </source>
</evidence>
<dbReference type="Proteomes" id="UP000016160">
    <property type="component" value="Chromosome"/>
</dbReference>
<dbReference type="EMBL" id="HG315671">
    <property type="protein sequence ID" value="CDF80904.1"/>
    <property type="molecule type" value="Genomic_DNA"/>
</dbReference>
<accession>T2KS23</accession>
<dbReference type="GO" id="GO:0005737">
    <property type="term" value="C:cytoplasm"/>
    <property type="evidence" value="ECO:0007669"/>
    <property type="project" value="TreeGrafter"/>
</dbReference>